<organism evidence="5 6">
    <name type="scientific">Brevundimonas diminuta</name>
    <name type="common">Pseudomonas diminuta</name>
    <dbReference type="NCBI Taxonomy" id="293"/>
    <lineage>
        <taxon>Bacteria</taxon>
        <taxon>Pseudomonadati</taxon>
        <taxon>Pseudomonadota</taxon>
        <taxon>Alphaproteobacteria</taxon>
        <taxon>Caulobacterales</taxon>
        <taxon>Caulobacteraceae</taxon>
        <taxon>Brevundimonas</taxon>
    </lineage>
</organism>
<dbReference type="Pfam" id="PF01381">
    <property type="entry name" value="HTH_3"/>
    <property type="match status" value="1"/>
</dbReference>
<dbReference type="Gene3D" id="1.10.260.40">
    <property type="entry name" value="lambda repressor-like DNA-binding domains"/>
    <property type="match status" value="1"/>
</dbReference>
<dbReference type="InterPro" id="IPR010982">
    <property type="entry name" value="Lambda_DNA-bd_dom_sf"/>
</dbReference>
<dbReference type="RefSeq" id="WP_003165208.1">
    <property type="nucleotide sequence ID" value="NZ_BJNC01000034.1"/>
</dbReference>
<feature type="domain" description="HTH cro/C1-type" evidence="2">
    <location>
        <begin position="18"/>
        <end position="72"/>
    </location>
</feature>
<dbReference type="CDD" id="cd00093">
    <property type="entry name" value="HTH_XRE"/>
    <property type="match status" value="1"/>
</dbReference>
<dbReference type="AlphaFoldDB" id="A0A246KMW5"/>
<accession>A0A246KMW5</accession>
<reference evidence="4 8" key="3">
    <citation type="submission" date="2020-12" db="EMBL/GenBank/DDBJ databases">
        <title>FDA dAtabase for Regulatory Grade micrObial Sequences (FDA-ARGOS): Supporting development and validation of Infectious Disease Dx tests.</title>
        <authorList>
            <person name="Kerrigan L."/>
            <person name="Long C."/>
            <person name="Tallon L."/>
            <person name="Sadzewicz L."/>
            <person name="Zhao X."/>
            <person name="Boylan J."/>
            <person name="Ott S."/>
            <person name="Bowen H."/>
            <person name="Vavikolanu K."/>
            <person name="Mehta A."/>
            <person name="Aluvathingal J."/>
            <person name="Nadendla S."/>
            <person name="Yan Y."/>
            <person name="Sichtig H."/>
        </authorList>
    </citation>
    <scope>NUCLEOTIDE SEQUENCE [LARGE SCALE GENOMIC DNA]</scope>
    <source>
        <strain evidence="4 8">FDAARGOS_1026</strain>
    </source>
</reference>
<reference evidence="3 7" key="2">
    <citation type="submission" date="2019-01" db="EMBL/GenBank/DDBJ databases">
        <title>Brevundimonas diminuta Genome sequencing and assembly.</title>
        <authorList>
            <person name="Chen H."/>
        </authorList>
    </citation>
    <scope>NUCLEOTIDE SEQUENCE [LARGE SCALE GENOMIC DNA]</scope>
    <source>
        <strain evidence="3">ATCC</strain>
        <strain evidence="7">ATCC(B) 19146</strain>
    </source>
</reference>
<dbReference type="KEGG" id="bdm:EQG53_13395"/>
<evidence type="ECO:0000313" key="8">
    <source>
        <dbReference type="Proteomes" id="UP000596117"/>
    </source>
</evidence>
<feature type="region of interest" description="Disordered" evidence="1">
    <location>
        <begin position="117"/>
        <end position="143"/>
    </location>
</feature>
<name>A0A246KMW5_BREDI</name>
<dbReference type="SMART" id="SM00530">
    <property type="entry name" value="HTH_XRE"/>
    <property type="match status" value="1"/>
</dbReference>
<dbReference type="Proteomes" id="UP000250358">
    <property type="component" value="Unassembled WGS sequence"/>
</dbReference>
<evidence type="ECO:0000256" key="1">
    <source>
        <dbReference type="SAM" id="MobiDB-lite"/>
    </source>
</evidence>
<dbReference type="GO" id="GO:0003677">
    <property type="term" value="F:DNA binding"/>
    <property type="evidence" value="ECO:0007669"/>
    <property type="project" value="InterPro"/>
</dbReference>
<dbReference type="EMBL" id="CP066026">
    <property type="protein sequence ID" value="QQB87354.1"/>
    <property type="molecule type" value="Genomic_DNA"/>
</dbReference>
<dbReference type="Proteomes" id="UP000596117">
    <property type="component" value="Chromosome"/>
</dbReference>
<evidence type="ECO:0000259" key="2">
    <source>
        <dbReference type="PROSITE" id="PS50943"/>
    </source>
</evidence>
<dbReference type="GeneID" id="56576760"/>
<evidence type="ECO:0000313" key="3">
    <source>
        <dbReference type="EMBL" id="QAT15260.1"/>
    </source>
</evidence>
<dbReference type="EMBL" id="CP035093">
    <property type="protein sequence ID" value="QAT15260.1"/>
    <property type="molecule type" value="Genomic_DNA"/>
</dbReference>
<proteinExistence type="predicted"/>
<evidence type="ECO:0000313" key="4">
    <source>
        <dbReference type="EMBL" id="QQB87354.1"/>
    </source>
</evidence>
<protein>
    <submittedName>
        <fullName evidence="3">Helix-turn-helix domain-containing protein</fullName>
    </submittedName>
    <submittedName>
        <fullName evidence="5">Transcriptional repressor DicA</fullName>
    </submittedName>
</protein>
<sequence length="143" mass="15674">MTELQAKLDYNRAIGRRIRDRRKALGFSQAALGSKVGLSFQQIQKYEKGLNGLAAVRLGQLALALATTVPRLLGLGEEDHPASDEQRHRLLQAWERLTQAQREPLLRYVEALALSPSSATTAVETTHIGAEADVDPTATSDKK</sequence>
<dbReference type="InterPro" id="IPR001387">
    <property type="entry name" value="Cro/C1-type_HTH"/>
</dbReference>
<evidence type="ECO:0000313" key="6">
    <source>
        <dbReference type="Proteomes" id="UP000250358"/>
    </source>
</evidence>
<dbReference type="SUPFAM" id="SSF47413">
    <property type="entry name" value="lambda repressor-like DNA-binding domains"/>
    <property type="match status" value="1"/>
</dbReference>
<dbReference type="PROSITE" id="PS50943">
    <property type="entry name" value="HTH_CROC1"/>
    <property type="match status" value="1"/>
</dbReference>
<gene>
    <name evidence="3" type="ORF">EQG53_13395</name>
    <name evidence="4" type="ORF">I6H83_09070</name>
    <name evidence="5" type="ORF">NCTC11165_02495</name>
</gene>
<evidence type="ECO:0000313" key="5">
    <source>
        <dbReference type="EMBL" id="SPU46167.1"/>
    </source>
</evidence>
<dbReference type="Proteomes" id="UP000287388">
    <property type="component" value="Chromosome"/>
</dbReference>
<dbReference type="EMBL" id="UAQM01000030">
    <property type="protein sequence ID" value="SPU46167.1"/>
    <property type="molecule type" value="Genomic_DNA"/>
</dbReference>
<reference evidence="5 6" key="1">
    <citation type="submission" date="2018-06" db="EMBL/GenBank/DDBJ databases">
        <authorList>
            <consortium name="Pathogen Informatics"/>
            <person name="Doyle S."/>
        </authorList>
    </citation>
    <scope>NUCLEOTIDE SEQUENCE [LARGE SCALE GENOMIC DNA]</scope>
    <source>
        <strain evidence="5 6">NCTC11165</strain>
    </source>
</reference>
<keyword evidence="8" id="KW-1185">Reference proteome</keyword>
<evidence type="ECO:0000313" key="7">
    <source>
        <dbReference type="Proteomes" id="UP000287388"/>
    </source>
</evidence>